<keyword evidence="2" id="KW-0479">Metal-binding</keyword>
<keyword evidence="1" id="KW-0560">Oxidoreductase</keyword>
<name>A0A124SAI5_CYNCS</name>
<dbReference type="InterPro" id="IPR036396">
    <property type="entry name" value="Cyt_P450_sf"/>
</dbReference>
<feature type="binding site" description="axial binding residue" evidence="2">
    <location>
        <position position="942"/>
    </location>
    <ligand>
        <name>heme</name>
        <dbReference type="ChEBI" id="CHEBI:30413"/>
    </ligand>
    <ligandPart>
        <name>Fe</name>
        <dbReference type="ChEBI" id="CHEBI:18248"/>
    </ligandPart>
</feature>
<organism evidence="4 5">
    <name type="scientific">Cynara cardunculus var. scolymus</name>
    <name type="common">Globe artichoke</name>
    <name type="synonym">Cynara scolymus</name>
    <dbReference type="NCBI Taxonomy" id="59895"/>
    <lineage>
        <taxon>Eukaryota</taxon>
        <taxon>Viridiplantae</taxon>
        <taxon>Streptophyta</taxon>
        <taxon>Embryophyta</taxon>
        <taxon>Tracheophyta</taxon>
        <taxon>Spermatophyta</taxon>
        <taxon>Magnoliopsida</taxon>
        <taxon>eudicotyledons</taxon>
        <taxon>Gunneridae</taxon>
        <taxon>Pentapetalae</taxon>
        <taxon>asterids</taxon>
        <taxon>campanulids</taxon>
        <taxon>Asterales</taxon>
        <taxon>Asteraceae</taxon>
        <taxon>Carduoideae</taxon>
        <taxon>Cardueae</taxon>
        <taxon>Carduinae</taxon>
        <taxon>Cynara</taxon>
    </lineage>
</organism>
<dbReference type="EMBL" id="LEKV01006023">
    <property type="protein sequence ID" value="KVH87595.1"/>
    <property type="molecule type" value="Genomic_DNA"/>
</dbReference>
<keyword evidence="3" id="KW-0812">Transmembrane</keyword>
<dbReference type="GO" id="GO:0010241">
    <property type="term" value="P:ent-kaurene oxidation to kaurenoic acid"/>
    <property type="evidence" value="ECO:0007669"/>
    <property type="project" value="InterPro"/>
</dbReference>
<dbReference type="InterPro" id="IPR017972">
    <property type="entry name" value="Cyt_P450_CS"/>
</dbReference>
<dbReference type="STRING" id="59895.A0A124SAI5"/>
<evidence type="ECO:0000313" key="4">
    <source>
        <dbReference type="EMBL" id="KVH87595.1"/>
    </source>
</evidence>
<dbReference type="GO" id="GO:0005783">
    <property type="term" value="C:endoplasmic reticulum"/>
    <property type="evidence" value="ECO:0007669"/>
    <property type="project" value="TreeGrafter"/>
</dbReference>
<dbReference type="Proteomes" id="UP000243975">
    <property type="component" value="Unassembled WGS sequence"/>
</dbReference>
<dbReference type="GO" id="GO:0016709">
    <property type="term" value="F:oxidoreductase activity, acting on paired donors, with incorporation or reduction of molecular oxygen, NAD(P)H as one donor, and incorporation of one atom of oxygen"/>
    <property type="evidence" value="ECO:0007669"/>
    <property type="project" value="TreeGrafter"/>
</dbReference>
<dbReference type="InterPro" id="IPR044225">
    <property type="entry name" value="KO_chloroplastic"/>
</dbReference>
<dbReference type="CDD" id="cd11075">
    <property type="entry name" value="CYP77_89"/>
    <property type="match status" value="3"/>
</dbReference>
<keyword evidence="3" id="KW-0472">Membrane</keyword>
<keyword evidence="2" id="KW-0408">Iron</keyword>
<dbReference type="InterPro" id="IPR001128">
    <property type="entry name" value="Cyt_P450"/>
</dbReference>
<feature type="transmembrane region" description="Helical" evidence="3">
    <location>
        <begin position="1046"/>
        <end position="1069"/>
    </location>
</feature>
<dbReference type="Gene3D" id="1.10.630.10">
    <property type="entry name" value="Cytochrome P450"/>
    <property type="match status" value="3"/>
</dbReference>
<keyword evidence="3" id="KW-1133">Transmembrane helix</keyword>
<proteinExistence type="predicted"/>
<evidence type="ECO:0000313" key="5">
    <source>
        <dbReference type="Proteomes" id="UP000243975"/>
    </source>
</evidence>
<comment type="cofactor">
    <cofactor evidence="2">
        <name>heme</name>
        <dbReference type="ChEBI" id="CHEBI:30413"/>
    </cofactor>
</comment>
<accession>A0A124SAI5</accession>
<dbReference type="SUPFAM" id="SSF48264">
    <property type="entry name" value="Cytochrome P450"/>
    <property type="match status" value="3"/>
</dbReference>
<dbReference type="Pfam" id="PF00067">
    <property type="entry name" value="p450"/>
    <property type="match status" value="3"/>
</dbReference>
<dbReference type="GO" id="GO:0009707">
    <property type="term" value="C:chloroplast outer membrane"/>
    <property type="evidence" value="ECO:0007669"/>
    <property type="project" value="TreeGrafter"/>
</dbReference>
<evidence type="ECO:0000256" key="2">
    <source>
        <dbReference type="PIRSR" id="PIRSR602401-1"/>
    </source>
</evidence>
<protein>
    <submittedName>
        <fullName evidence="4">Cytochrome P450</fullName>
    </submittedName>
</protein>
<dbReference type="PRINTS" id="PR00463">
    <property type="entry name" value="EP450I"/>
</dbReference>
<reference evidence="4 5" key="1">
    <citation type="journal article" date="2016" name="Sci. Rep.">
        <title>The genome sequence of the outbreeding globe artichoke constructed de novo incorporating a phase-aware low-pass sequencing strategy of F1 progeny.</title>
        <authorList>
            <person name="Scaglione D."/>
            <person name="Reyes-Chin-Wo S."/>
            <person name="Acquadro A."/>
            <person name="Froenicke L."/>
            <person name="Portis E."/>
            <person name="Beitel C."/>
            <person name="Tirone M."/>
            <person name="Mauro R."/>
            <person name="Lo Monaco A."/>
            <person name="Mauromicale G."/>
            <person name="Faccioli P."/>
            <person name="Cattivelli L."/>
            <person name="Rieseberg L."/>
            <person name="Michelmore R."/>
            <person name="Lanteri S."/>
        </authorList>
    </citation>
    <scope>NUCLEOTIDE SEQUENCE [LARGE SCALE GENOMIC DNA]</scope>
    <source>
        <strain evidence="4">2C</strain>
    </source>
</reference>
<evidence type="ECO:0000256" key="1">
    <source>
        <dbReference type="ARBA" id="ARBA00023002"/>
    </source>
</evidence>
<dbReference type="GO" id="GO:0052615">
    <property type="term" value="F:ent-kaurene oxidase activity"/>
    <property type="evidence" value="ECO:0007669"/>
    <property type="project" value="InterPro"/>
</dbReference>
<dbReference type="Gramene" id="KVH87595">
    <property type="protein sequence ID" value="KVH87595"/>
    <property type="gene ID" value="Ccrd_025125"/>
</dbReference>
<comment type="caution">
    <text evidence="4">The sequence shown here is derived from an EMBL/GenBank/DDBJ whole genome shotgun (WGS) entry which is preliminary data.</text>
</comment>
<dbReference type="PROSITE" id="PS00086">
    <property type="entry name" value="CYTOCHROME_P450"/>
    <property type="match status" value="2"/>
</dbReference>
<keyword evidence="2" id="KW-0349">Heme</keyword>
<dbReference type="GO" id="GO:0020037">
    <property type="term" value="F:heme binding"/>
    <property type="evidence" value="ECO:0007669"/>
    <property type="project" value="InterPro"/>
</dbReference>
<dbReference type="PANTHER" id="PTHR47283:SF3">
    <property type="entry name" value="CYTOCHROME P450-RELATED"/>
    <property type="match status" value="1"/>
</dbReference>
<dbReference type="GO" id="GO:0009686">
    <property type="term" value="P:gibberellin biosynthetic process"/>
    <property type="evidence" value="ECO:0007669"/>
    <property type="project" value="InterPro"/>
</dbReference>
<dbReference type="InterPro" id="IPR002401">
    <property type="entry name" value="Cyt_P450_E_grp-I"/>
</dbReference>
<gene>
    <name evidence="4" type="ORF">Ccrd_025125</name>
</gene>
<sequence>MDVQFGGPAVAVAGGLSFLFLKTFLSHQRGNPNRVPEVPGLPLLGNLLELKEKKPYKTFTKWAETYGPIYSIKTGATSMVVVNSNNLAKEAMVTRFDSISTRKLSKALRILTADKTMVAMSDYDDYHKTVKRNILTSILGPAALKKHRVHRDTMAENLSNQLHALASMSPHEAINLRKIFQSELFSLALKQAWGKDVDSIYVGDLGITMTREEVFQVLVLDPMMGAIEVDWRDFFPYLNWIPNASFEKKIEQMYIRREAVMKALIQEHTKRIESGENLNSYIDYLLSEARPLTEKQLLMSLWEPIIETADTTMVTTEWAMYELAKNPKKQDRLYEEIRSVCGSEKITEEKLCQMPYLSAVFHETLRRHSPVSIIPLRYVHENTVLGGYHVPAGTELAINIYGCNMEREIWENPEEWKPERFLAENGPIDLQRTMAFGGGKRVCAGAMQAMLIACVCMGRMVQEFEWRLDDDTGEDVNTLGLTTQKLNPMQRKMDVQSVTPAVAVAVVVGGFLFLFLRSFLSHHQPANRNHLPTLPEVPGVPLLGNLFQLKEKKPYKTFTKWAETYGPIYSIKTGATSLVVVSSNQLAKEAMVTRFDSISTRKLSKALTMLTSDKTMVAMSDYDEYHKTVKRNILTSVLGPLARNKHRVHRDSMAKNLSNQLHALASTSSHEAINLRKLIQSQLFSLAFKQVMGKDVESLYVGDLGITMAREEVFQVLVTDPMMGAIEVDWRDFFPYLKWIPNPSFEKKMEQLVIRKDAVMKALIQEHTKRIDSGESLDSFIDYLLSEAQPLTEKQLLMSLWEPIIETADTTMVTTEWAMYELSKSPKKQDRLYDELQNVCGSQKITEEKLCQMPYLSAVFHETLRRHSPVSIMPLRYVHEDTVLGGYHVPAGTELAINIYGCNMEKGIWENPEEWNPERFLAENEPIDLQRTMAFGGGKRVCAGAMQAMLLACMSIGRMVQEFEWRLKEDTGEDMEMEEELVVRGRVEIDMRRPFKSVKEAVMLFGEKVLAGEVYAGQKLKQVDLDTQWKFNNILNRSRKQRNMDVGSAAMAFGGPAVAVAGGLSFVLLKTYLSHQHGNPNHLPAIPEVPGVPLFGNLLQLKEKKPYKTFTKWADTYGPIYSIKTGATSMVVISSNHLAKEALVTRFDSISTRKLPNTLRILSADKTMVALSDYDDHHKTLKRNVLTSVLGPAARKKHRIHRDTMAENLSDRFHALAPKSSHEAINLRDIFQSELFSLALKQAIGKDIESIYVADLGITMTSKEVFQVLVIDPMMGAIDLDWRDFFPYLKWIPNTGFEKKIEQIVNRKEAVMKAMIQEHTKRVHSGESLNSYIDYLLSEAQPLTEKELLMSLWELIIETADTTMVTTEWAMYELSKNPKQQDRLYDEIRNVCGSQKITEEKLCQMPYLSAVFHETLRKHSPISIIPSRYVHENIELGGYHVPAGTEVAINIYGCNMEKEIWENPEEWNPERFLAENDPIDLQRTMAFGGGKRVCSGAMQAMLIACIGIGRMVQEFEWRLKEDSGEDVSTVRLTTQKLNPMLAVIKPRK</sequence>
<dbReference type="GO" id="GO:0005506">
    <property type="term" value="F:iron ion binding"/>
    <property type="evidence" value="ECO:0007669"/>
    <property type="project" value="InterPro"/>
</dbReference>
<dbReference type="PANTHER" id="PTHR47283">
    <property type="entry name" value="ENT-KAURENE OXIDASE, CHLOROPLASTIC"/>
    <property type="match status" value="1"/>
</dbReference>
<evidence type="ECO:0000256" key="3">
    <source>
        <dbReference type="SAM" id="Phobius"/>
    </source>
</evidence>
<feature type="transmembrane region" description="Helical" evidence="3">
    <location>
        <begin position="498"/>
        <end position="520"/>
    </location>
</feature>
<keyword evidence="5" id="KW-1185">Reference proteome</keyword>